<feature type="domain" description="EAL" evidence="1">
    <location>
        <begin position="189"/>
        <end position="439"/>
    </location>
</feature>
<dbReference type="InterPro" id="IPR035919">
    <property type="entry name" value="EAL_sf"/>
</dbReference>
<dbReference type="PROSITE" id="PS50883">
    <property type="entry name" value="EAL"/>
    <property type="match status" value="1"/>
</dbReference>
<protein>
    <submittedName>
        <fullName evidence="2">EAL domain-containing protein</fullName>
    </submittedName>
</protein>
<dbReference type="Proteomes" id="UP000307430">
    <property type="component" value="Unassembled WGS sequence"/>
</dbReference>
<reference evidence="2 3" key="1">
    <citation type="submission" date="2019-05" db="EMBL/GenBank/DDBJ databases">
        <title>Genome sequence of Klebsiella sp strain TOUT106.</title>
        <authorList>
            <person name="Rahi P."/>
            <person name="Chaudhari D."/>
        </authorList>
    </citation>
    <scope>NUCLEOTIDE SEQUENCE [LARGE SCALE GENOMIC DNA]</scope>
    <source>
        <strain evidence="2 3">TOUT106</strain>
    </source>
</reference>
<dbReference type="CDD" id="cd01948">
    <property type="entry name" value="EAL"/>
    <property type="match status" value="1"/>
</dbReference>
<dbReference type="PANTHER" id="PTHR33121">
    <property type="entry name" value="CYCLIC DI-GMP PHOSPHODIESTERASE PDEF"/>
    <property type="match status" value="1"/>
</dbReference>
<evidence type="ECO:0000259" key="1">
    <source>
        <dbReference type="PROSITE" id="PS50883"/>
    </source>
</evidence>
<dbReference type="SMART" id="SM00052">
    <property type="entry name" value="EAL"/>
    <property type="match status" value="1"/>
</dbReference>
<dbReference type="SUPFAM" id="SSF141868">
    <property type="entry name" value="EAL domain-like"/>
    <property type="match status" value="1"/>
</dbReference>
<dbReference type="Pfam" id="PF00563">
    <property type="entry name" value="EAL"/>
    <property type="match status" value="1"/>
</dbReference>
<dbReference type="EMBL" id="VCHQ01000020">
    <property type="protein sequence ID" value="TLV14695.1"/>
    <property type="molecule type" value="Genomic_DNA"/>
</dbReference>
<accession>A0A5R9LG99</accession>
<keyword evidence="3" id="KW-1185">Reference proteome</keyword>
<sequence length="468" mass="52516">MLPTEAPTLFTCPRRMVVYLPDAPDLMLATLQQAATLLEQSATPLPVLILSRCPTSWLWHTLLHQVTDCHRLSAVRAVASDLPLPYLSALLRDALFEGYPSLEQLSGEETRMGGKRPAGLTRPELNATLGLFNGYSAFEQAKRRGISHKTLYNQRTAGLKKMVQHHPHMRPRFPGSQIREQKNAAFPALSAFEREFVHAIHSRHVFPVFQPITSQHLRLQGMEILCRWARNGDVLLPGDFLPRIHSGYAWLVLTAFMLQQAVQHINRYPGEFYFSVNIAAAIAGHENLLPMMETARKQIHQPRMADRLVLELAETTDLNRHSKASENIVRLHKHGFRIMLDDYFSQSSVLFPVRTCRFSAYKLDMSIVNDMQRDPHALALIKSLLYYCQLTGSDCIAEGVDSLDKFNKLKALGIAHFQGFYLSMPVGTEAIAGLIQKLSPGVNNQSSAVINSAAHDYQPQTLVSSSDS</sequence>
<dbReference type="Gene3D" id="3.20.20.450">
    <property type="entry name" value="EAL domain"/>
    <property type="match status" value="1"/>
</dbReference>
<name>A0A5R9LG99_9ENTR</name>
<dbReference type="PANTHER" id="PTHR33121:SF71">
    <property type="entry name" value="OXYGEN SENSOR PROTEIN DOSP"/>
    <property type="match status" value="1"/>
</dbReference>
<evidence type="ECO:0000313" key="3">
    <source>
        <dbReference type="Proteomes" id="UP000307430"/>
    </source>
</evidence>
<dbReference type="InterPro" id="IPR050706">
    <property type="entry name" value="Cyclic-di-GMP_PDE-like"/>
</dbReference>
<evidence type="ECO:0000313" key="2">
    <source>
        <dbReference type="EMBL" id="TLV14695.1"/>
    </source>
</evidence>
<dbReference type="GO" id="GO:0071111">
    <property type="term" value="F:cyclic-guanylate-specific phosphodiesterase activity"/>
    <property type="evidence" value="ECO:0007669"/>
    <property type="project" value="InterPro"/>
</dbReference>
<gene>
    <name evidence="2" type="ORF">FE839_15580</name>
</gene>
<dbReference type="InterPro" id="IPR001633">
    <property type="entry name" value="EAL_dom"/>
</dbReference>
<organism evidence="2 3">
    <name type="scientific">Klebsiella indica</name>
    <dbReference type="NCBI Taxonomy" id="2582917"/>
    <lineage>
        <taxon>Bacteria</taxon>
        <taxon>Pseudomonadati</taxon>
        <taxon>Pseudomonadota</taxon>
        <taxon>Gammaproteobacteria</taxon>
        <taxon>Enterobacterales</taxon>
        <taxon>Enterobacteriaceae</taxon>
        <taxon>Klebsiella/Raoultella group</taxon>
        <taxon>Klebsiella</taxon>
    </lineage>
</organism>
<proteinExistence type="predicted"/>
<comment type="caution">
    <text evidence="2">The sequence shown here is derived from an EMBL/GenBank/DDBJ whole genome shotgun (WGS) entry which is preliminary data.</text>
</comment>
<dbReference type="AlphaFoldDB" id="A0A5R9LG99"/>